<dbReference type="Pfam" id="PF14719">
    <property type="entry name" value="PID_2"/>
    <property type="match status" value="1"/>
</dbReference>
<dbReference type="EMBL" id="JAKMXF010000318">
    <property type="protein sequence ID" value="KAI6649716.1"/>
    <property type="molecule type" value="Genomic_DNA"/>
</dbReference>
<dbReference type="PANTHER" id="PTHR11232:SF74">
    <property type="entry name" value="PTB DOMAIN-CONTAINING ADAPTER PROTEIN CED-6-LIKE PROTEIN"/>
    <property type="match status" value="1"/>
</dbReference>
<dbReference type="InterPro" id="IPR051133">
    <property type="entry name" value="Adapter_Engulfment-Domain"/>
</dbReference>
<name>A0AAV7JLT2_9METZ</name>
<accession>A0AAV7JLT2</accession>
<reference evidence="2 3" key="1">
    <citation type="journal article" date="2023" name="BMC Biol.">
        <title>The compact genome of the sponge Oopsacas minuta (Hexactinellida) is lacking key metazoan core genes.</title>
        <authorList>
            <person name="Santini S."/>
            <person name="Schenkelaars Q."/>
            <person name="Jourda C."/>
            <person name="Duchesne M."/>
            <person name="Belahbib H."/>
            <person name="Rocher C."/>
            <person name="Selva M."/>
            <person name="Riesgo A."/>
            <person name="Vervoort M."/>
            <person name="Leys S.P."/>
            <person name="Kodjabachian L."/>
            <person name="Le Bivic A."/>
            <person name="Borchiellini C."/>
            <person name="Claverie J.M."/>
            <person name="Renard E."/>
        </authorList>
    </citation>
    <scope>NUCLEOTIDE SEQUENCE [LARGE SCALE GENOMIC DNA]</scope>
    <source>
        <strain evidence="2">SPO-2</strain>
    </source>
</reference>
<organism evidence="2 3">
    <name type="scientific">Oopsacas minuta</name>
    <dbReference type="NCBI Taxonomy" id="111878"/>
    <lineage>
        <taxon>Eukaryota</taxon>
        <taxon>Metazoa</taxon>
        <taxon>Porifera</taxon>
        <taxon>Hexactinellida</taxon>
        <taxon>Hexasterophora</taxon>
        <taxon>Lyssacinosida</taxon>
        <taxon>Leucopsacidae</taxon>
        <taxon>Oopsacas</taxon>
    </lineage>
</organism>
<evidence type="ECO:0000313" key="2">
    <source>
        <dbReference type="EMBL" id="KAI6649716.1"/>
    </source>
</evidence>
<evidence type="ECO:0000259" key="1">
    <source>
        <dbReference type="PROSITE" id="PS01179"/>
    </source>
</evidence>
<dbReference type="InterPro" id="IPR006020">
    <property type="entry name" value="PTB/PI_dom"/>
</dbReference>
<dbReference type="SMART" id="SM00462">
    <property type="entry name" value="PTB"/>
    <property type="match status" value="1"/>
</dbReference>
<dbReference type="PROSITE" id="PS01179">
    <property type="entry name" value="PID"/>
    <property type="match status" value="1"/>
</dbReference>
<gene>
    <name evidence="2" type="ORF">LOD99_6506</name>
</gene>
<dbReference type="Proteomes" id="UP001165289">
    <property type="component" value="Unassembled WGS sequence"/>
</dbReference>
<sequence>MASSTSKSGVDSPVVKKKNAPRTILDGIDYYLKYLGKAQTDKIHGPGSTEEAVEIIRQQAKGSKVMHKVKLTVSTKYIRVYDFQTEILLFETPLYRVSYCTVDNSNNKICCYIVRESGSKELYVHAFYCSKKSKAEALTLTVAEAFNIAYAEWQAKKILAAADDKTKAVFKSTEPQPTELETNNSTILPINEVDSGMTGIAEIPEITETPEIENNTVPEKDAEPANASETRIESFDGEIPMHHPVSMAPLGHDDVFGEMNIEDFSDEVQAFLRGEVSAEDLVRARSVDDLLDL</sequence>
<dbReference type="AlphaFoldDB" id="A0AAV7JLT2"/>
<dbReference type="SUPFAM" id="SSF50729">
    <property type="entry name" value="PH domain-like"/>
    <property type="match status" value="1"/>
</dbReference>
<keyword evidence="3" id="KW-1185">Reference proteome</keyword>
<feature type="domain" description="PID" evidence="1">
    <location>
        <begin position="26"/>
        <end position="152"/>
    </location>
</feature>
<keyword evidence="2" id="KW-0675">Receptor</keyword>
<comment type="caution">
    <text evidence="2">The sequence shown here is derived from an EMBL/GenBank/DDBJ whole genome shotgun (WGS) entry which is preliminary data.</text>
</comment>
<dbReference type="InterPro" id="IPR011993">
    <property type="entry name" value="PH-like_dom_sf"/>
</dbReference>
<dbReference type="PANTHER" id="PTHR11232">
    <property type="entry name" value="PHOSPHOTYROSINE INTERACTION DOMAIN-CONTAINING FAMILY MEMBER"/>
    <property type="match status" value="1"/>
</dbReference>
<protein>
    <submittedName>
        <fullName evidence="2">Low density lipoprotein receptor adapter protein 1-A-like</fullName>
    </submittedName>
</protein>
<proteinExistence type="predicted"/>
<keyword evidence="2" id="KW-0449">Lipoprotein</keyword>
<evidence type="ECO:0000313" key="3">
    <source>
        <dbReference type="Proteomes" id="UP001165289"/>
    </source>
</evidence>
<dbReference type="Gene3D" id="2.30.29.30">
    <property type="entry name" value="Pleckstrin-homology domain (PH domain)/Phosphotyrosine-binding domain (PTB)"/>
    <property type="match status" value="1"/>
</dbReference>